<accession>A0A6C0Y106</accession>
<proteinExistence type="predicted"/>
<name>A0A6C0Y106_9GAMM</name>
<gene>
    <name evidence="1" type="ORF">FSC09_04975</name>
</gene>
<reference evidence="1 2" key="1">
    <citation type="submission" date="2019-09" db="EMBL/GenBank/DDBJ databases">
        <title>Non-baumannii Acinetobacter spp. carrying blaNDM-1 isolated in China.</title>
        <authorList>
            <person name="Cui C."/>
            <person name="Chen C."/>
            <person name="Sun J."/>
            <person name="Liu Y."/>
        </authorList>
    </citation>
    <scope>NUCLEOTIDE SEQUENCE [LARGE SCALE GENOMIC DNA]</scope>
    <source>
        <strain evidence="1 2">B18</strain>
    </source>
</reference>
<evidence type="ECO:0000313" key="1">
    <source>
        <dbReference type="EMBL" id="QIC69799.1"/>
    </source>
</evidence>
<dbReference type="Proteomes" id="UP000503440">
    <property type="component" value="Chromosome"/>
</dbReference>
<protein>
    <submittedName>
        <fullName evidence="1">Phage head morphogenesis protein</fullName>
    </submittedName>
</protein>
<dbReference type="RefSeq" id="WP_163145633.1">
    <property type="nucleotide sequence ID" value="NZ_CP044455.1"/>
</dbReference>
<dbReference type="AlphaFoldDB" id="A0A6C0Y106"/>
<sequence length="369" mass="41617">MNNQELQQAIVDALTQHNSYLQRLSSHAVNEILGQLDGLSLEMLNQLRNLLEDLTEAELTALSGAKYTTPQLKEVQSILDTWQQSLMVSLPEVFVVSAVALAAYEASYIYRLAGKKPPRLNGEKLYKSASKTPYAGGHLLDYIFPGIAADLRKKVEYVLRDGIANGQTNQQIIQRIKGRKALNYQDGLLNQTRNIIDAEVRTARAHISSNTYLETWQALGFEYTKDVATLDFRTTSVCMSRDGRVQKIGAGHQATPYHYRCRTNQVGCDKDGDISGLRPFVASDKRVKDIPKDQRDGIIGQVEANTSYKEWFARQDADHQRSVLGDARYKLYKDGKYSIDKFVDPLSGRKFTIAELREMDEQTFRNVGL</sequence>
<evidence type="ECO:0000313" key="2">
    <source>
        <dbReference type="Proteomes" id="UP000503440"/>
    </source>
</evidence>
<organism evidence="1 2">
    <name type="scientific">Acinetobacter indicus</name>
    <dbReference type="NCBI Taxonomy" id="756892"/>
    <lineage>
        <taxon>Bacteria</taxon>
        <taxon>Pseudomonadati</taxon>
        <taxon>Pseudomonadota</taxon>
        <taxon>Gammaproteobacteria</taxon>
        <taxon>Moraxellales</taxon>
        <taxon>Moraxellaceae</taxon>
        <taxon>Acinetobacter</taxon>
    </lineage>
</organism>
<dbReference type="EMBL" id="CP044455">
    <property type="protein sequence ID" value="QIC69799.1"/>
    <property type="molecule type" value="Genomic_DNA"/>
</dbReference>